<proteinExistence type="predicted"/>
<keyword evidence="3" id="KW-1185">Reference proteome</keyword>
<comment type="caution">
    <text evidence="2">The sequence shown here is derived from an EMBL/GenBank/DDBJ whole genome shotgun (WGS) entry which is preliminary data.</text>
</comment>
<evidence type="ECO:0000313" key="3">
    <source>
        <dbReference type="Proteomes" id="UP000215059"/>
    </source>
</evidence>
<name>A0A235FDZ6_9BACL</name>
<evidence type="ECO:0000256" key="1">
    <source>
        <dbReference type="SAM" id="MobiDB-lite"/>
    </source>
</evidence>
<protein>
    <submittedName>
        <fullName evidence="2">Uncharacterized protein</fullName>
    </submittedName>
</protein>
<reference evidence="2 3" key="1">
    <citation type="submission" date="2017-07" db="EMBL/GenBank/DDBJ databases">
        <title>Fictibacillus sp. nov. GDSW-R2A3 Genome sequencing and assembly.</title>
        <authorList>
            <person name="Mayilraj S."/>
        </authorList>
    </citation>
    <scope>NUCLEOTIDE SEQUENCE [LARGE SCALE GENOMIC DNA]</scope>
    <source>
        <strain evidence="2 3">GDSW-R2A3</strain>
    </source>
</reference>
<gene>
    <name evidence="2" type="ORF">CGZ90_06720</name>
</gene>
<organism evidence="2 3">
    <name type="scientific">Fictibacillus aquaticus</name>
    <dbReference type="NCBI Taxonomy" id="2021314"/>
    <lineage>
        <taxon>Bacteria</taxon>
        <taxon>Bacillati</taxon>
        <taxon>Bacillota</taxon>
        <taxon>Bacilli</taxon>
        <taxon>Bacillales</taxon>
        <taxon>Fictibacillaceae</taxon>
        <taxon>Fictibacillus</taxon>
    </lineage>
</organism>
<evidence type="ECO:0000313" key="2">
    <source>
        <dbReference type="EMBL" id="OYD59578.1"/>
    </source>
</evidence>
<dbReference type="AlphaFoldDB" id="A0A235FDZ6"/>
<accession>A0A235FDZ6</accession>
<feature type="region of interest" description="Disordered" evidence="1">
    <location>
        <begin position="48"/>
        <end position="91"/>
    </location>
</feature>
<dbReference type="RefSeq" id="WP_094251539.1">
    <property type="nucleotide sequence ID" value="NZ_JBHLXL010000001.1"/>
</dbReference>
<sequence length="91" mass="10499">MNTTYRGNRYNWMLVGLGASLAVWLSSKPNRIKTKSMMKDAKRKFMPSNIERSKALPVEKGGVPDPYDTDDNKMVDEGSQYSVNYYNERKQ</sequence>
<dbReference type="OrthoDB" id="2390014at2"/>
<dbReference type="EMBL" id="NOII01000001">
    <property type="protein sequence ID" value="OYD59578.1"/>
    <property type="molecule type" value="Genomic_DNA"/>
</dbReference>
<dbReference type="Proteomes" id="UP000215059">
    <property type="component" value="Unassembled WGS sequence"/>
</dbReference>